<feature type="transmembrane region" description="Helical" evidence="8">
    <location>
        <begin position="253"/>
        <end position="277"/>
    </location>
</feature>
<dbReference type="InterPro" id="IPR003689">
    <property type="entry name" value="ZIP"/>
</dbReference>
<dbReference type="Pfam" id="PF02535">
    <property type="entry name" value="Zip"/>
    <property type="match status" value="1"/>
</dbReference>
<organism evidence="9 10">
    <name type="scientific">Aureobasidium melanogenum (strain CBS 110374)</name>
    <name type="common">Aureobasidium pullulans var. melanogenum</name>
    <dbReference type="NCBI Taxonomy" id="1043003"/>
    <lineage>
        <taxon>Eukaryota</taxon>
        <taxon>Fungi</taxon>
        <taxon>Dikarya</taxon>
        <taxon>Ascomycota</taxon>
        <taxon>Pezizomycotina</taxon>
        <taxon>Dothideomycetes</taxon>
        <taxon>Dothideomycetidae</taxon>
        <taxon>Dothideales</taxon>
        <taxon>Saccotheciaceae</taxon>
        <taxon>Aureobasidium</taxon>
    </lineage>
</organism>
<dbReference type="AlphaFoldDB" id="A0A074VNL2"/>
<feature type="transmembrane region" description="Helical" evidence="8">
    <location>
        <begin position="222"/>
        <end position="241"/>
    </location>
</feature>
<protein>
    <submittedName>
        <fullName evidence="9">Zinc-regulated transporter 1</fullName>
    </submittedName>
</protein>
<dbReference type="STRING" id="1043003.A0A074VNL2"/>
<keyword evidence="4 8" id="KW-0812">Transmembrane</keyword>
<comment type="similarity">
    <text evidence="2 8">Belongs to the ZIP transporter (TC 2.A.5) family.</text>
</comment>
<dbReference type="Proteomes" id="UP000030672">
    <property type="component" value="Unassembled WGS sequence"/>
</dbReference>
<keyword evidence="5 8" id="KW-1133">Transmembrane helix</keyword>
<reference evidence="9 10" key="1">
    <citation type="journal article" date="2014" name="BMC Genomics">
        <title>Genome sequencing of four Aureobasidium pullulans varieties: biotechnological potential, stress tolerance, and description of new species.</title>
        <authorList>
            <person name="Gostin Ar C."/>
            <person name="Ohm R.A."/>
            <person name="Kogej T."/>
            <person name="Sonjak S."/>
            <person name="Turk M."/>
            <person name="Zajc J."/>
            <person name="Zalar P."/>
            <person name="Grube M."/>
            <person name="Sun H."/>
            <person name="Han J."/>
            <person name="Sharma A."/>
            <person name="Chiniquy J."/>
            <person name="Ngan C.Y."/>
            <person name="Lipzen A."/>
            <person name="Barry K."/>
            <person name="Grigoriev I.V."/>
            <person name="Gunde-Cimerman N."/>
        </authorList>
    </citation>
    <scope>NUCLEOTIDE SEQUENCE [LARGE SCALE GENOMIC DNA]</scope>
    <source>
        <strain evidence="9 10">CBS 110374</strain>
    </source>
</reference>
<evidence type="ECO:0000256" key="3">
    <source>
        <dbReference type="ARBA" id="ARBA00022448"/>
    </source>
</evidence>
<dbReference type="NCBIfam" id="TIGR00820">
    <property type="entry name" value="zip"/>
    <property type="match status" value="1"/>
</dbReference>
<evidence type="ECO:0000256" key="6">
    <source>
        <dbReference type="ARBA" id="ARBA00023065"/>
    </source>
</evidence>
<evidence type="ECO:0000256" key="4">
    <source>
        <dbReference type="ARBA" id="ARBA00022692"/>
    </source>
</evidence>
<dbReference type="PANTHER" id="PTHR11040">
    <property type="entry name" value="ZINC/IRON TRANSPORTER"/>
    <property type="match status" value="1"/>
</dbReference>
<feature type="transmembrane region" description="Helical" evidence="8">
    <location>
        <begin position="289"/>
        <end position="307"/>
    </location>
</feature>
<dbReference type="GO" id="GO:0000006">
    <property type="term" value="F:high-affinity zinc transmembrane transporter activity"/>
    <property type="evidence" value="ECO:0007669"/>
    <property type="project" value="TreeGrafter"/>
</dbReference>
<feature type="transmembrane region" description="Helical" evidence="8">
    <location>
        <begin position="37"/>
        <end position="57"/>
    </location>
</feature>
<evidence type="ECO:0000256" key="8">
    <source>
        <dbReference type="RuleBase" id="RU362088"/>
    </source>
</evidence>
<dbReference type="EMBL" id="KL584835">
    <property type="protein sequence ID" value="KEQ62305.1"/>
    <property type="molecule type" value="Genomic_DNA"/>
</dbReference>
<gene>
    <name evidence="9" type="ORF">M437DRAFT_66724</name>
</gene>
<name>A0A074VNL2_AURM1</name>
<keyword evidence="3 8" id="KW-0813">Transport</keyword>
<evidence type="ECO:0000256" key="2">
    <source>
        <dbReference type="ARBA" id="ARBA00006939"/>
    </source>
</evidence>
<feature type="transmembrane region" description="Helical" evidence="8">
    <location>
        <begin position="69"/>
        <end position="90"/>
    </location>
</feature>
<evidence type="ECO:0000256" key="7">
    <source>
        <dbReference type="ARBA" id="ARBA00023136"/>
    </source>
</evidence>
<proteinExistence type="inferred from homology"/>
<dbReference type="GO" id="GO:0071578">
    <property type="term" value="P:zinc ion import across plasma membrane"/>
    <property type="evidence" value="ECO:0007669"/>
    <property type="project" value="TreeGrafter"/>
</dbReference>
<evidence type="ECO:0000256" key="1">
    <source>
        <dbReference type="ARBA" id="ARBA00004141"/>
    </source>
</evidence>
<dbReference type="PANTHER" id="PTHR11040:SF32">
    <property type="entry name" value="ZINC-REGULATED TRANSPORTER 1"/>
    <property type="match status" value="1"/>
</dbReference>
<dbReference type="GO" id="GO:0005886">
    <property type="term" value="C:plasma membrane"/>
    <property type="evidence" value="ECO:0007669"/>
    <property type="project" value="TreeGrafter"/>
</dbReference>
<dbReference type="HOGENOM" id="CLU_027089_0_2_1"/>
<comment type="subcellular location">
    <subcellularLocation>
        <location evidence="1 8">Membrane</location>
        <topology evidence="1 8">Multi-pass membrane protein</topology>
    </subcellularLocation>
</comment>
<dbReference type="InterPro" id="IPR004698">
    <property type="entry name" value="Zn/Fe_permease_fun/pln"/>
</dbReference>
<sequence>MAFDPKNVDLTTADAREIVCYLQLGENEYNGHLPARISAVFVMLVVSTLGIAFPYLGKQMPKVRIPTHLYLFARYFGSGVIISTAFIHLLDPAYENIGSNSCVGMTGNWSLYPWAPAIMLFSCMSIFAIDVTAQKYVADRYGLSVHPTNIENAITKGAPSATADQTTIPHSNEEDNTEHCMAEKIAFAQQFAAFSILEAGIIWHSVFIGLNFGVAGEEWSTLYIVLMFHQAFEGLGIGARLSMIPMPEKYRRWLPWACIVGYGITTPISMAIGLGVRTTYNSGGYEAKLVAGVFDAISAGILVYNGLVELLARDFIFEPQTKSNSRLAFMMGCVFLGAMVMCILGEWA</sequence>
<dbReference type="GeneID" id="63918183"/>
<keyword evidence="10" id="KW-1185">Reference proteome</keyword>
<feature type="transmembrane region" description="Helical" evidence="8">
    <location>
        <begin position="191"/>
        <end position="210"/>
    </location>
</feature>
<keyword evidence="7 8" id="KW-0472">Membrane</keyword>
<feature type="transmembrane region" description="Helical" evidence="8">
    <location>
        <begin position="110"/>
        <end position="131"/>
    </location>
</feature>
<evidence type="ECO:0000313" key="9">
    <source>
        <dbReference type="EMBL" id="KEQ62305.1"/>
    </source>
</evidence>
<evidence type="ECO:0000256" key="5">
    <source>
        <dbReference type="ARBA" id="ARBA00022989"/>
    </source>
</evidence>
<evidence type="ECO:0000313" key="10">
    <source>
        <dbReference type="Proteomes" id="UP000030672"/>
    </source>
</evidence>
<keyword evidence="6 8" id="KW-0406">Ion transport</keyword>
<feature type="transmembrane region" description="Helical" evidence="8">
    <location>
        <begin position="327"/>
        <end position="347"/>
    </location>
</feature>
<dbReference type="RefSeq" id="XP_040879328.1">
    <property type="nucleotide sequence ID" value="XM_041024810.1"/>
</dbReference>
<accession>A0A074VNL2</accession>